<protein>
    <recommendedName>
        <fullName evidence="3">Lipoprotein</fullName>
    </recommendedName>
</protein>
<accession>A0A084GXU2</accession>
<dbReference type="AlphaFoldDB" id="A0A084GXU2"/>
<comment type="caution">
    <text evidence="1">The sequence shown here is derived from an EMBL/GenBank/DDBJ whole genome shotgun (WGS) entry which is preliminary data.</text>
</comment>
<organism evidence="1 2">
    <name type="scientific">Metabacillus indicus</name>
    <name type="common">Bacillus indicus</name>
    <dbReference type="NCBI Taxonomy" id="246786"/>
    <lineage>
        <taxon>Bacteria</taxon>
        <taxon>Bacillati</taxon>
        <taxon>Bacillota</taxon>
        <taxon>Bacilli</taxon>
        <taxon>Bacillales</taxon>
        <taxon>Bacillaceae</taxon>
        <taxon>Metabacillus</taxon>
    </lineage>
</organism>
<reference evidence="1 2" key="1">
    <citation type="journal article" date="2005" name="Int. J. Syst. Evol. Microbiol.">
        <title>Bacillus cibi sp. nov., isolated from jeotgal, a traditional Korean fermented seafood.</title>
        <authorList>
            <person name="Yoon J.H."/>
            <person name="Lee C.H."/>
            <person name="Oh T.K."/>
        </authorList>
    </citation>
    <scope>NUCLEOTIDE SEQUENCE [LARGE SCALE GENOMIC DNA]</scope>
    <source>
        <strain evidence="1 2">DSM 16189</strain>
    </source>
</reference>
<dbReference type="Proteomes" id="UP000028549">
    <property type="component" value="Unassembled WGS sequence"/>
</dbReference>
<dbReference type="EMBL" id="JNVC02000005">
    <property type="protein sequence ID" value="KEZ52154.1"/>
    <property type="molecule type" value="Genomic_DNA"/>
</dbReference>
<evidence type="ECO:0000313" key="1">
    <source>
        <dbReference type="EMBL" id="KEZ52154.1"/>
    </source>
</evidence>
<name>A0A084GXU2_METID</name>
<keyword evidence="2" id="KW-1185">Reference proteome</keyword>
<evidence type="ECO:0008006" key="3">
    <source>
        <dbReference type="Google" id="ProtNLM"/>
    </source>
</evidence>
<proteinExistence type="predicted"/>
<evidence type="ECO:0000313" key="2">
    <source>
        <dbReference type="Proteomes" id="UP000028549"/>
    </source>
</evidence>
<sequence length="63" mass="7006">MKRGQSLTALKHVGTDPFFLCIALVNIGLSSCKFFSVPEGKAKNNEKKTKFPPKISIMSNFFL</sequence>
<dbReference type="PROSITE" id="PS51257">
    <property type="entry name" value="PROKAR_LIPOPROTEIN"/>
    <property type="match status" value="1"/>
</dbReference>
<dbReference type="STRING" id="246786.GS18_0213820"/>
<gene>
    <name evidence="1" type="ORF">GS18_0213820</name>
</gene>